<reference evidence="6 7" key="1">
    <citation type="submission" date="2015-07" db="EMBL/GenBank/DDBJ databases">
        <title>Genome sequencing project for genomic taxonomy and phylogenomics of Bacillus-like bacteria.</title>
        <authorList>
            <person name="Liu B."/>
            <person name="Wang J."/>
            <person name="Zhu Y."/>
            <person name="Liu G."/>
            <person name="Chen Q."/>
            <person name="Chen Z."/>
            <person name="Che J."/>
            <person name="Ge C."/>
            <person name="Shi H."/>
            <person name="Pan Z."/>
            <person name="Liu X."/>
        </authorList>
    </citation>
    <scope>NUCLEOTIDE SEQUENCE [LARGE SCALE GENOMIC DNA]</scope>
    <source>
        <strain evidence="6 7">DSM 54</strain>
    </source>
</reference>
<evidence type="ECO:0000256" key="2">
    <source>
        <dbReference type="ARBA" id="ARBA00023015"/>
    </source>
</evidence>
<dbReference type="PRINTS" id="PR00039">
    <property type="entry name" value="HTHLYSR"/>
</dbReference>
<name>A0A0N0CUW1_9BACI</name>
<sequence length="296" mass="34229">MEWQQLEYFVTVAKLEHMTRAAEALAISQPALSRSISKLEEELGVPLFDRQGRSIMLNRYGELFLYRVQRMRKEYEKAVLELQELNNPELGDVSLGFLHTLGTSIVPDLIRAFRQKHPRIHFHFTQNYSHSQVKQLLAGELDLCLIAAIDTEPPVCWQELWRDELFIMVPIDHPMAHRKSIKMKELEHESFILMKKGYALRRTADRLLHAAGIKPKITYEGDEVSTIVGFVGAGLGVSLLPDDEDLNPKKIVKIRVDDMVCERIIGMAWVDNRYLSPSARQFQQFVFDFYEQKSAK</sequence>
<dbReference type="GO" id="GO:0005829">
    <property type="term" value="C:cytosol"/>
    <property type="evidence" value="ECO:0007669"/>
    <property type="project" value="TreeGrafter"/>
</dbReference>
<dbReference type="AlphaFoldDB" id="A0A0N0CUW1"/>
<evidence type="ECO:0000256" key="1">
    <source>
        <dbReference type="ARBA" id="ARBA00009437"/>
    </source>
</evidence>
<dbReference type="Gene3D" id="1.10.10.10">
    <property type="entry name" value="Winged helix-like DNA-binding domain superfamily/Winged helix DNA-binding domain"/>
    <property type="match status" value="1"/>
</dbReference>
<evidence type="ECO:0000259" key="5">
    <source>
        <dbReference type="PROSITE" id="PS50931"/>
    </source>
</evidence>
<dbReference type="InterPro" id="IPR036388">
    <property type="entry name" value="WH-like_DNA-bd_sf"/>
</dbReference>
<keyword evidence="4" id="KW-0804">Transcription</keyword>
<dbReference type="Pfam" id="PF00126">
    <property type="entry name" value="HTH_1"/>
    <property type="match status" value="1"/>
</dbReference>
<dbReference type="CDD" id="cd08434">
    <property type="entry name" value="PBP2_GltC_like"/>
    <property type="match status" value="1"/>
</dbReference>
<dbReference type="SUPFAM" id="SSF46785">
    <property type="entry name" value="Winged helix' DNA-binding domain"/>
    <property type="match status" value="1"/>
</dbReference>
<dbReference type="PATRIC" id="fig|33935.3.peg.1988"/>
<evidence type="ECO:0000256" key="4">
    <source>
        <dbReference type="ARBA" id="ARBA00023163"/>
    </source>
</evidence>
<dbReference type="FunFam" id="1.10.10.10:FF:000001">
    <property type="entry name" value="LysR family transcriptional regulator"/>
    <property type="match status" value="1"/>
</dbReference>
<dbReference type="SUPFAM" id="SSF53850">
    <property type="entry name" value="Periplasmic binding protein-like II"/>
    <property type="match status" value="1"/>
</dbReference>
<keyword evidence="2" id="KW-0805">Transcription regulation</keyword>
<organism evidence="6 7">
    <name type="scientific">Lysinibacillus macroides</name>
    <dbReference type="NCBI Taxonomy" id="33935"/>
    <lineage>
        <taxon>Bacteria</taxon>
        <taxon>Bacillati</taxon>
        <taxon>Bacillota</taxon>
        <taxon>Bacilli</taxon>
        <taxon>Bacillales</taxon>
        <taxon>Bacillaceae</taxon>
        <taxon>Lysinibacillus</taxon>
    </lineage>
</organism>
<evidence type="ECO:0000256" key="3">
    <source>
        <dbReference type="ARBA" id="ARBA00023125"/>
    </source>
</evidence>
<dbReference type="Pfam" id="PF03466">
    <property type="entry name" value="LysR_substrate"/>
    <property type="match status" value="1"/>
</dbReference>
<gene>
    <name evidence="6" type="ORF">ADM90_16190</name>
</gene>
<accession>A0A0N0CUW1</accession>
<dbReference type="InterPro" id="IPR005119">
    <property type="entry name" value="LysR_subst-bd"/>
</dbReference>
<keyword evidence="3" id="KW-0238">DNA-binding</keyword>
<dbReference type="PANTHER" id="PTHR30419:SF28">
    <property type="entry name" value="HTH-TYPE TRANSCRIPTIONAL REGULATOR BSDA"/>
    <property type="match status" value="1"/>
</dbReference>
<keyword evidence="7" id="KW-1185">Reference proteome</keyword>
<proteinExistence type="inferred from homology"/>
<protein>
    <submittedName>
        <fullName evidence="6">LysR family transcriptional regulator</fullName>
    </submittedName>
</protein>
<dbReference type="PANTHER" id="PTHR30419">
    <property type="entry name" value="HTH-TYPE TRANSCRIPTIONAL REGULATOR YBHD"/>
    <property type="match status" value="1"/>
</dbReference>
<dbReference type="OrthoDB" id="9803735at2"/>
<dbReference type="InterPro" id="IPR000847">
    <property type="entry name" value="LysR_HTH_N"/>
</dbReference>
<feature type="domain" description="HTH lysR-type" evidence="5">
    <location>
        <begin position="1"/>
        <end position="58"/>
    </location>
</feature>
<dbReference type="InterPro" id="IPR036390">
    <property type="entry name" value="WH_DNA-bd_sf"/>
</dbReference>
<comment type="caution">
    <text evidence="6">The sequence shown here is derived from an EMBL/GenBank/DDBJ whole genome shotgun (WGS) entry which is preliminary data.</text>
</comment>
<dbReference type="InterPro" id="IPR050950">
    <property type="entry name" value="HTH-type_LysR_regulators"/>
</dbReference>
<evidence type="ECO:0000313" key="6">
    <source>
        <dbReference type="EMBL" id="KOY80724.1"/>
    </source>
</evidence>
<dbReference type="Proteomes" id="UP000037977">
    <property type="component" value="Unassembled WGS sequence"/>
</dbReference>
<comment type="similarity">
    <text evidence="1">Belongs to the LysR transcriptional regulatory family.</text>
</comment>
<dbReference type="RefSeq" id="WP_053995968.1">
    <property type="nucleotide sequence ID" value="NZ_CP065643.1"/>
</dbReference>
<dbReference type="PROSITE" id="PS50931">
    <property type="entry name" value="HTH_LYSR"/>
    <property type="match status" value="1"/>
</dbReference>
<dbReference type="Gene3D" id="3.40.190.290">
    <property type="match status" value="1"/>
</dbReference>
<evidence type="ECO:0000313" key="7">
    <source>
        <dbReference type="Proteomes" id="UP000037977"/>
    </source>
</evidence>
<dbReference type="GO" id="GO:0003700">
    <property type="term" value="F:DNA-binding transcription factor activity"/>
    <property type="evidence" value="ECO:0007669"/>
    <property type="project" value="InterPro"/>
</dbReference>
<dbReference type="EMBL" id="LGCI01000010">
    <property type="protein sequence ID" value="KOY80724.1"/>
    <property type="molecule type" value="Genomic_DNA"/>
</dbReference>
<dbReference type="GO" id="GO:0003677">
    <property type="term" value="F:DNA binding"/>
    <property type="evidence" value="ECO:0007669"/>
    <property type="project" value="UniProtKB-KW"/>
</dbReference>